<dbReference type="RefSeq" id="WP_306000575.1">
    <property type="nucleotide sequence ID" value="NZ_JASNFN010000018.1"/>
</dbReference>
<dbReference type="Pfam" id="PF02585">
    <property type="entry name" value="PIG-L"/>
    <property type="match status" value="1"/>
</dbReference>
<dbReference type="Gene3D" id="3.40.50.10320">
    <property type="entry name" value="LmbE-like"/>
    <property type="match status" value="1"/>
</dbReference>
<dbReference type="PANTHER" id="PTHR12993:SF26">
    <property type="entry name" value="1D-MYO-INOSITOL 2-ACETAMIDO-2-DEOXY-ALPHA-D-GLUCOPYRANOSIDE DEACETYLASE"/>
    <property type="match status" value="1"/>
</dbReference>
<feature type="binding site" evidence="4">
    <location>
        <position position="16"/>
    </location>
    <ligand>
        <name>Zn(2+)</name>
        <dbReference type="ChEBI" id="CHEBI:29105"/>
    </ligand>
</feature>
<feature type="binding site" evidence="4">
    <location>
        <position position="13"/>
    </location>
    <ligand>
        <name>Zn(2+)</name>
        <dbReference type="ChEBI" id="CHEBI:29105"/>
    </ligand>
</feature>
<comment type="catalytic activity">
    <reaction evidence="4">
        <text>1D-myo-inositol 2-acetamido-2-deoxy-alpha-D-glucopyranoside + H2O = 1D-myo-inositol 2-amino-2-deoxy-alpha-D-glucopyranoside + acetate</text>
        <dbReference type="Rhea" id="RHEA:26180"/>
        <dbReference type="ChEBI" id="CHEBI:15377"/>
        <dbReference type="ChEBI" id="CHEBI:30089"/>
        <dbReference type="ChEBI" id="CHEBI:52442"/>
        <dbReference type="ChEBI" id="CHEBI:58886"/>
        <dbReference type="EC" id="3.5.1.103"/>
    </reaction>
</comment>
<dbReference type="InterPro" id="IPR017810">
    <property type="entry name" value="Mycothiol_biosynthesis_MshB"/>
</dbReference>
<reference evidence="6" key="1">
    <citation type="submission" date="2023-05" db="EMBL/GenBank/DDBJ databases">
        <title>Draft genome of Pseudofrankia sp. BMG5.37.</title>
        <authorList>
            <person name="Gtari M."/>
            <person name="Ghodhbane F."/>
            <person name="Sbissi I."/>
        </authorList>
    </citation>
    <scope>NUCLEOTIDE SEQUENCE [LARGE SCALE GENOMIC DNA]</scope>
    <source>
        <strain evidence="6">BMG 814</strain>
    </source>
</reference>
<comment type="caution">
    <text evidence="5">The sequence shown here is derived from an EMBL/GenBank/DDBJ whole genome shotgun (WGS) entry which is preliminary data.</text>
</comment>
<feature type="binding site" evidence="4">
    <location>
        <position position="148"/>
    </location>
    <ligand>
        <name>Zn(2+)</name>
        <dbReference type="ChEBI" id="CHEBI:29105"/>
    </ligand>
</feature>
<organism evidence="5 6">
    <name type="scientific">Blastococcus carthaginiensis</name>
    <dbReference type="NCBI Taxonomy" id="3050034"/>
    <lineage>
        <taxon>Bacteria</taxon>
        <taxon>Bacillati</taxon>
        <taxon>Actinomycetota</taxon>
        <taxon>Actinomycetes</taxon>
        <taxon>Geodermatophilales</taxon>
        <taxon>Geodermatophilaceae</taxon>
        <taxon>Blastococcus</taxon>
    </lineage>
</organism>
<keyword evidence="3 4" id="KW-0862">Zinc</keyword>
<evidence type="ECO:0000313" key="6">
    <source>
        <dbReference type="Proteomes" id="UP001233673"/>
    </source>
</evidence>
<keyword evidence="1 4" id="KW-0479">Metal-binding</keyword>
<sequence>MTADRRLLLVHAHPDDETINNGATMARYVAEGVGVTLLTCTLGEEGEILVPELAQLAADQADQLGGYRIWELREAMAALGVEDVRFLGGPGRYRDSGMMGTPANEHPRAFWNADLDEAVAHAVAVVREVRPQVVVTYDEFGGYGHPDHIQAHRVAMRAVEAAADPGYRPDLGAAWEVVKVYWNAMPRSVLREGIEAMAALGEASPFEGLGDLDDIPFVVPDEVVACAVDARAYARRKDAAMRAHPTQITVDGPFFALSNNLGQEVLGVEYYRLVAGQRGPATGPDGREDDLFAGLEG</sequence>
<accession>A0ABT9IFK2</accession>
<comment type="similarity">
    <text evidence="4">Belongs to the MshB deacetylase family.</text>
</comment>
<dbReference type="GO" id="GO:0035595">
    <property type="term" value="F:N-acetylglucosaminylinositol deacetylase activity"/>
    <property type="evidence" value="ECO:0007669"/>
    <property type="project" value="UniProtKB-EC"/>
</dbReference>
<evidence type="ECO:0000256" key="1">
    <source>
        <dbReference type="ARBA" id="ARBA00022723"/>
    </source>
</evidence>
<protein>
    <recommendedName>
        <fullName evidence="4">1D-myo-inositol 2-acetamido-2-deoxy-alpha-D-glucopyranoside deacetylase</fullName>
        <shortName evidence="4">GlcNAc-Ins deacetylase</shortName>
        <ecNumber evidence="4">3.5.1.103</ecNumber>
    </recommendedName>
    <alternativeName>
        <fullName evidence="4">N-acetyl-1-D-myo-inositol-2-amino-2-deoxy-alpha-D-glucopyranoside deacetylase</fullName>
    </alternativeName>
</protein>
<name>A0ABT9IFK2_9ACTN</name>
<dbReference type="EMBL" id="JASNFN010000018">
    <property type="protein sequence ID" value="MDP5183972.1"/>
    <property type="molecule type" value="Genomic_DNA"/>
</dbReference>
<dbReference type="HAMAP" id="MF_01696">
    <property type="entry name" value="MshB"/>
    <property type="match status" value="1"/>
</dbReference>
<gene>
    <name evidence="4 5" type="primary">mshB</name>
    <name evidence="5" type="ORF">QOZ88_15145</name>
</gene>
<evidence type="ECO:0000256" key="3">
    <source>
        <dbReference type="ARBA" id="ARBA00022833"/>
    </source>
</evidence>
<keyword evidence="2 4" id="KW-0378">Hydrolase</keyword>
<keyword evidence="6" id="KW-1185">Reference proteome</keyword>
<dbReference type="InterPro" id="IPR003737">
    <property type="entry name" value="GlcNAc_PI_deacetylase-related"/>
</dbReference>
<dbReference type="EC" id="3.5.1.103" evidence="4"/>
<comment type="cofactor">
    <cofactor evidence="4">
        <name>Zn(2+)</name>
        <dbReference type="ChEBI" id="CHEBI:29105"/>
    </cofactor>
    <text evidence="4">Binds 1 zinc ion per subunit.</text>
</comment>
<evidence type="ECO:0000256" key="2">
    <source>
        <dbReference type="ARBA" id="ARBA00022801"/>
    </source>
</evidence>
<dbReference type="PANTHER" id="PTHR12993">
    <property type="entry name" value="N-ACETYLGLUCOSAMINYL-PHOSPHATIDYLINOSITOL DE-N-ACETYLASE-RELATED"/>
    <property type="match status" value="1"/>
</dbReference>
<evidence type="ECO:0000256" key="4">
    <source>
        <dbReference type="HAMAP-Rule" id="MF_01696"/>
    </source>
</evidence>
<dbReference type="NCBIfam" id="TIGR03445">
    <property type="entry name" value="mycothiol_MshB"/>
    <property type="match status" value="1"/>
</dbReference>
<comment type="function">
    <text evidence="4">Catalyzes the deacetylation of 1D-myo-inositol 2-acetamido-2-deoxy-alpha-D-glucopyranoside (GlcNAc-Ins) in the mycothiol biosynthesis pathway.</text>
</comment>
<dbReference type="Proteomes" id="UP001233673">
    <property type="component" value="Unassembled WGS sequence"/>
</dbReference>
<dbReference type="SUPFAM" id="SSF102588">
    <property type="entry name" value="LmbE-like"/>
    <property type="match status" value="1"/>
</dbReference>
<proteinExistence type="inferred from homology"/>
<dbReference type="InterPro" id="IPR024078">
    <property type="entry name" value="LmbE-like_dom_sf"/>
</dbReference>
<evidence type="ECO:0000313" key="5">
    <source>
        <dbReference type="EMBL" id="MDP5183972.1"/>
    </source>
</evidence>